<accession>A0ACD0NT71</accession>
<sequence length="625" mass="70643">ASTIGDVADCLEVLEEGYDLTAERAIDVAPGKRMLDVEAFFFLIQAFSRQDDIHGAVEQFEYMKSLGIRPTTLVYNLMIGLYARRVDVSSAMSLLSTMREEGVRPDKVTFNSLLHMFVKRKDPTSALATAKAMIEQGCRPDMFTYVTLMDAYVEVGEWESAIRIYRYMRDSGDPTLKPNTAACNTVLKVYLLRPSPVQDVMSVVEDMKRASVQLNSRTFALMLQSACDAGLMKMAEEIFTEAEKSLPPVNGRLVGEGANMYHFSIMINAYLKMGNLKEAREYFDEMRRRGMEPGPITWSMLMSSYVSSGNEANFELARQLVVQLVAEEESPPESRQVWDSPSLKQGPPFESLFLPLLIARAKRNEPDLAEKVFEDLQSSGSNVSIQSYTALLDAYRRAGEVEAALRLWERMYSDVLRMSSQDLTPLKAKPSSDRSMTSRDGFKDPLRRNLICLPLSIMVELLTRAERFDEIASIWSRAKSDGFGFDPHNWNHLAVALCKSGRLREALNVIENVLPVPAPNWEAIRRQHEENLQHPSADDTSGQGAATEEGEEDEEEKEGGQGPVEKVETERGDVKEKEEERLDSDRMGDSEELDDFNRVETPIRPPNRRGYDRIRDDPFTILPFD</sequence>
<feature type="non-terminal residue" evidence="1">
    <location>
        <position position="1"/>
    </location>
</feature>
<dbReference type="Proteomes" id="UP000245626">
    <property type="component" value="Unassembled WGS sequence"/>
</dbReference>
<keyword evidence="2" id="KW-1185">Reference proteome</keyword>
<evidence type="ECO:0000313" key="2">
    <source>
        <dbReference type="Proteomes" id="UP000245626"/>
    </source>
</evidence>
<organism evidence="1 2">
    <name type="scientific">Violaceomyces palustris</name>
    <dbReference type="NCBI Taxonomy" id="1673888"/>
    <lineage>
        <taxon>Eukaryota</taxon>
        <taxon>Fungi</taxon>
        <taxon>Dikarya</taxon>
        <taxon>Basidiomycota</taxon>
        <taxon>Ustilaginomycotina</taxon>
        <taxon>Ustilaginomycetes</taxon>
        <taxon>Violaceomycetales</taxon>
        <taxon>Violaceomycetaceae</taxon>
        <taxon>Violaceomyces</taxon>
    </lineage>
</organism>
<name>A0ACD0NT71_9BASI</name>
<gene>
    <name evidence="1" type="ORF">IE53DRAFT_295359</name>
</gene>
<proteinExistence type="predicted"/>
<protein>
    <submittedName>
        <fullName evidence="1">TPR-like protein</fullName>
    </submittedName>
</protein>
<reference evidence="1 2" key="1">
    <citation type="journal article" date="2018" name="Mol. Biol. Evol.">
        <title>Broad Genomic Sampling Reveals a Smut Pathogenic Ancestry of the Fungal Clade Ustilaginomycotina.</title>
        <authorList>
            <person name="Kijpornyongpan T."/>
            <person name="Mondo S.J."/>
            <person name="Barry K."/>
            <person name="Sandor L."/>
            <person name="Lee J."/>
            <person name="Lipzen A."/>
            <person name="Pangilinan J."/>
            <person name="LaButti K."/>
            <person name="Hainaut M."/>
            <person name="Henrissat B."/>
            <person name="Grigoriev I.V."/>
            <person name="Spatafora J.W."/>
            <person name="Aime M.C."/>
        </authorList>
    </citation>
    <scope>NUCLEOTIDE SEQUENCE [LARGE SCALE GENOMIC DNA]</scope>
    <source>
        <strain evidence="1 2">SA 807</strain>
    </source>
</reference>
<feature type="non-terminal residue" evidence="1">
    <location>
        <position position="625"/>
    </location>
</feature>
<evidence type="ECO:0000313" key="1">
    <source>
        <dbReference type="EMBL" id="PWN48945.1"/>
    </source>
</evidence>
<dbReference type="EMBL" id="KZ820120">
    <property type="protein sequence ID" value="PWN48945.1"/>
    <property type="molecule type" value="Genomic_DNA"/>
</dbReference>